<dbReference type="Proteomes" id="UP000886653">
    <property type="component" value="Unassembled WGS sequence"/>
</dbReference>
<accession>A0A9P6T5F4</accession>
<evidence type="ECO:0000313" key="2">
    <source>
        <dbReference type="EMBL" id="KAG0139626.1"/>
    </source>
</evidence>
<evidence type="ECO:0000256" key="1">
    <source>
        <dbReference type="SAM" id="MobiDB-lite"/>
    </source>
</evidence>
<reference evidence="2" key="1">
    <citation type="submission" date="2013-11" db="EMBL/GenBank/DDBJ databases">
        <title>Genome sequence of the fusiform rust pathogen reveals effectors for host alternation and coevolution with pine.</title>
        <authorList>
            <consortium name="DOE Joint Genome Institute"/>
            <person name="Smith K."/>
            <person name="Pendleton A."/>
            <person name="Kubisiak T."/>
            <person name="Anderson C."/>
            <person name="Salamov A."/>
            <person name="Aerts A."/>
            <person name="Riley R."/>
            <person name="Clum A."/>
            <person name="Lindquist E."/>
            <person name="Ence D."/>
            <person name="Campbell M."/>
            <person name="Kronenberg Z."/>
            <person name="Feau N."/>
            <person name="Dhillon B."/>
            <person name="Hamelin R."/>
            <person name="Burleigh J."/>
            <person name="Smith J."/>
            <person name="Yandell M."/>
            <person name="Nelson C."/>
            <person name="Grigoriev I."/>
            <person name="Davis J."/>
        </authorList>
    </citation>
    <scope>NUCLEOTIDE SEQUENCE</scope>
    <source>
        <strain evidence="2">G11</strain>
    </source>
</reference>
<gene>
    <name evidence="2" type="ORF">CROQUDRAFT_101271</name>
</gene>
<evidence type="ECO:0000313" key="3">
    <source>
        <dbReference type="Proteomes" id="UP000886653"/>
    </source>
</evidence>
<protein>
    <submittedName>
        <fullName evidence="2">Uncharacterized protein</fullName>
    </submittedName>
</protein>
<dbReference type="AlphaFoldDB" id="A0A9P6T5F4"/>
<feature type="region of interest" description="Disordered" evidence="1">
    <location>
        <begin position="23"/>
        <end position="112"/>
    </location>
</feature>
<dbReference type="EMBL" id="MU167549">
    <property type="protein sequence ID" value="KAG0139626.1"/>
    <property type="molecule type" value="Genomic_DNA"/>
</dbReference>
<organism evidence="2 3">
    <name type="scientific">Cronartium quercuum f. sp. fusiforme G11</name>
    <dbReference type="NCBI Taxonomy" id="708437"/>
    <lineage>
        <taxon>Eukaryota</taxon>
        <taxon>Fungi</taxon>
        <taxon>Dikarya</taxon>
        <taxon>Basidiomycota</taxon>
        <taxon>Pucciniomycotina</taxon>
        <taxon>Pucciniomycetes</taxon>
        <taxon>Pucciniales</taxon>
        <taxon>Coleosporiaceae</taxon>
        <taxon>Cronartium</taxon>
    </lineage>
</organism>
<comment type="caution">
    <text evidence="2">The sequence shown here is derived from an EMBL/GenBank/DDBJ whole genome shotgun (WGS) entry which is preliminary data.</text>
</comment>
<proteinExistence type="predicted"/>
<name>A0A9P6T5F4_9BASI</name>
<keyword evidence="3" id="KW-1185">Reference proteome</keyword>
<sequence>MPLPPPLPPDPRRNTYGRMDRFMDLTDAPDTVNTRPGRRSWADEVAEAENYSTTTGGPPPDGHQTGHSPAPKGHCCSEGIVPGSSTHRPLGGQTSGTCHQAPSSPRKAHNLG</sequence>